<feature type="site" description="Histone H3K4me3 binding" evidence="8">
    <location>
        <position position="338"/>
    </location>
</feature>
<dbReference type="InterPro" id="IPR024610">
    <property type="entry name" value="ING_N_histone-binding"/>
</dbReference>
<evidence type="ECO:0000256" key="2">
    <source>
        <dbReference type="ARBA" id="ARBA00010210"/>
    </source>
</evidence>
<evidence type="ECO:0000256" key="6">
    <source>
        <dbReference type="ARBA" id="ARBA00022853"/>
    </source>
</evidence>
<dbReference type="OrthoDB" id="5411773at2759"/>
<feature type="region of interest" description="Disordered" evidence="12">
    <location>
        <begin position="123"/>
        <end position="168"/>
    </location>
</feature>
<dbReference type="InterPro" id="IPR011011">
    <property type="entry name" value="Znf_FYVE_PHD"/>
</dbReference>
<dbReference type="GO" id="GO:0005634">
    <property type="term" value="C:nucleus"/>
    <property type="evidence" value="ECO:0007669"/>
    <property type="project" value="UniProtKB-SubCell"/>
</dbReference>
<evidence type="ECO:0000256" key="5">
    <source>
        <dbReference type="ARBA" id="ARBA00022833"/>
    </source>
</evidence>
<dbReference type="GO" id="GO:0006325">
    <property type="term" value="P:chromatin organization"/>
    <property type="evidence" value="ECO:0007669"/>
    <property type="project" value="UniProtKB-KW"/>
</dbReference>
<evidence type="ECO:0000256" key="9">
    <source>
        <dbReference type="PIRSR" id="PIRSR628651-51"/>
    </source>
</evidence>
<feature type="region of interest" description="Disordered" evidence="12">
    <location>
        <begin position="1"/>
        <end position="46"/>
    </location>
</feature>
<dbReference type="InParanoid" id="A0A0C3KU88"/>
<dbReference type="Pfam" id="PF12998">
    <property type="entry name" value="ING"/>
    <property type="match status" value="2"/>
</dbReference>
<dbReference type="SUPFAM" id="SSF57903">
    <property type="entry name" value="FYVE/PHD zinc finger"/>
    <property type="match status" value="1"/>
</dbReference>
<keyword evidence="7 11" id="KW-0539">Nucleus</keyword>
<dbReference type="PROSITE" id="PS50016">
    <property type="entry name" value="ZF_PHD_2"/>
    <property type="match status" value="1"/>
</dbReference>
<dbReference type="Gene3D" id="3.30.40.10">
    <property type="entry name" value="Zinc/RING finger domain, C3HC4 (zinc finger)"/>
    <property type="match status" value="1"/>
</dbReference>
<dbReference type="GO" id="GO:0000785">
    <property type="term" value="C:chromatin"/>
    <property type="evidence" value="ECO:0007669"/>
    <property type="project" value="UniProtKB-ARBA"/>
</dbReference>
<keyword evidence="6 11" id="KW-0156">Chromatin regulator</keyword>
<evidence type="ECO:0000256" key="10">
    <source>
        <dbReference type="PROSITE-ProRule" id="PRU00146"/>
    </source>
</evidence>
<keyword evidence="5 9" id="KW-0862">Zinc</keyword>
<evidence type="ECO:0000256" key="7">
    <source>
        <dbReference type="ARBA" id="ARBA00023242"/>
    </source>
</evidence>
<feature type="compositionally biased region" description="Polar residues" evidence="12">
    <location>
        <begin position="149"/>
        <end position="168"/>
    </location>
</feature>
<evidence type="ECO:0000256" key="1">
    <source>
        <dbReference type="ARBA" id="ARBA00004123"/>
    </source>
</evidence>
<accession>A0A0C3KU88</accession>
<comment type="subcellular location">
    <subcellularLocation>
        <location evidence="1 11">Nucleus</location>
    </subcellularLocation>
</comment>
<gene>
    <name evidence="14" type="ORF">M404DRAFT_992721</name>
</gene>
<evidence type="ECO:0000256" key="12">
    <source>
        <dbReference type="SAM" id="MobiDB-lite"/>
    </source>
</evidence>
<dbReference type="PROSITE" id="PS01359">
    <property type="entry name" value="ZF_PHD_1"/>
    <property type="match status" value="1"/>
</dbReference>
<keyword evidence="15" id="KW-1185">Reference proteome</keyword>
<sequence length="396" mass="44240">MTYKSRKPRRRSQAFPEGDDERTVEVVDVNEPQDFSRSPESDELTDERRKELEVWDAFKEENHEVLEQLPLSIHRQLKLIRELDAQNEAFYVDLLSSVRRYVELRKHLVRQLVEVVIDGAAPSSVGQSVDSDSSARNLTNGDAGRTLDGPSTTVQLGTSPQPVHGESTQSVLQHIAQVSEESLRAAEEKVSIAQTAHETVDRHIRLLDQAIKEQEAAISLGMRPGTHLAPILLPDIVAVPRWARPSHVEHSPLALTPEPEPPVDGHVVVSEVGPLASASPVPKKLKKIVFHEPETPEAPIPPAVPEAPRTRRGVRLTMPSQPTPQGPPISADPNERRYCYCHQVSFGTMIACDNKSCKLEWFHLGCTGLSELPSKKSKWYCRECKPKMVQRGRQRS</sequence>
<dbReference type="Gene3D" id="6.10.140.1740">
    <property type="match status" value="1"/>
</dbReference>
<dbReference type="CDD" id="cd15587">
    <property type="entry name" value="PHD_Yng1p_like"/>
    <property type="match status" value="1"/>
</dbReference>
<feature type="binding site" evidence="9">
    <location>
        <position position="341"/>
    </location>
    <ligand>
        <name>Zn(2+)</name>
        <dbReference type="ChEBI" id="CHEBI:29105"/>
        <label>1</label>
    </ligand>
</feature>
<dbReference type="Proteomes" id="UP000054217">
    <property type="component" value="Unassembled WGS sequence"/>
</dbReference>
<evidence type="ECO:0000256" key="8">
    <source>
        <dbReference type="PIRSR" id="PIRSR628651-50"/>
    </source>
</evidence>
<dbReference type="PANTHER" id="PTHR10333">
    <property type="entry name" value="INHIBITOR OF GROWTH PROTEIN"/>
    <property type="match status" value="1"/>
</dbReference>
<dbReference type="InterPro" id="IPR019786">
    <property type="entry name" value="Zinc_finger_PHD-type_CS"/>
</dbReference>
<keyword evidence="4 10" id="KW-0863">Zinc-finger</keyword>
<reference evidence="14 15" key="1">
    <citation type="submission" date="2014-04" db="EMBL/GenBank/DDBJ databases">
        <authorList>
            <consortium name="DOE Joint Genome Institute"/>
            <person name="Kuo A."/>
            <person name="Kohler A."/>
            <person name="Costa M.D."/>
            <person name="Nagy L.G."/>
            <person name="Floudas D."/>
            <person name="Copeland A."/>
            <person name="Barry K.W."/>
            <person name="Cichocki N."/>
            <person name="Veneault-Fourrey C."/>
            <person name="LaButti K."/>
            <person name="Lindquist E.A."/>
            <person name="Lipzen A."/>
            <person name="Lundell T."/>
            <person name="Morin E."/>
            <person name="Murat C."/>
            <person name="Sun H."/>
            <person name="Tunlid A."/>
            <person name="Henrissat B."/>
            <person name="Grigoriev I.V."/>
            <person name="Hibbett D.S."/>
            <person name="Martin F."/>
            <person name="Nordberg H.P."/>
            <person name="Cantor M.N."/>
            <person name="Hua S.X."/>
        </authorList>
    </citation>
    <scope>NUCLEOTIDE SEQUENCE [LARGE SCALE GENOMIC DNA]</scope>
    <source>
        <strain evidence="14 15">Marx 270</strain>
    </source>
</reference>
<comment type="domain">
    <text evidence="11">The PHD-type zinc finger mediates the binding to H3K4me3.</text>
</comment>
<dbReference type="SMART" id="SM01408">
    <property type="entry name" value="ING"/>
    <property type="match status" value="1"/>
</dbReference>
<keyword evidence="3 9" id="KW-0479">Metal-binding</keyword>
<feature type="domain" description="PHD-type" evidence="13">
    <location>
        <begin position="336"/>
        <end position="387"/>
    </location>
</feature>
<dbReference type="SMART" id="SM00249">
    <property type="entry name" value="PHD"/>
    <property type="match status" value="1"/>
</dbReference>
<dbReference type="InterPro" id="IPR019787">
    <property type="entry name" value="Znf_PHD-finger"/>
</dbReference>
<dbReference type="CDD" id="cd16859">
    <property type="entry name" value="ING_ING4_5"/>
    <property type="match status" value="1"/>
</dbReference>
<dbReference type="GO" id="GO:0006355">
    <property type="term" value="P:regulation of DNA-templated transcription"/>
    <property type="evidence" value="ECO:0007669"/>
    <property type="project" value="TreeGrafter"/>
</dbReference>
<feature type="binding site" evidence="9">
    <location>
        <position position="352"/>
    </location>
    <ligand>
        <name>Zn(2+)</name>
        <dbReference type="ChEBI" id="CHEBI:29105"/>
        <label>2</label>
    </ligand>
</feature>
<dbReference type="EMBL" id="KN831946">
    <property type="protein sequence ID" value="KIO13147.1"/>
    <property type="molecule type" value="Genomic_DNA"/>
</dbReference>
<feature type="site" description="Histone H3K4me3 binding" evidence="8">
    <location>
        <position position="353"/>
    </location>
</feature>
<feature type="compositionally biased region" description="Basic residues" evidence="12">
    <location>
        <begin position="1"/>
        <end position="12"/>
    </location>
</feature>
<feature type="binding site" evidence="9">
    <location>
        <position position="357"/>
    </location>
    <ligand>
        <name>Zn(2+)</name>
        <dbReference type="ChEBI" id="CHEBI:29105"/>
        <label>2</label>
    </ligand>
</feature>
<feature type="site" description="Histone H3K4me3 binding" evidence="8">
    <location>
        <position position="349"/>
    </location>
</feature>
<evidence type="ECO:0000256" key="3">
    <source>
        <dbReference type="ARBA" id="ARBA00022723"/>
    </source>
</evidence>
<protein>
    <recommendedName>
        <fullName evidence="11">Chromatin modification-related protein</fullName>
    </recommendedName>
</protein>
<comment type="subunit">
    <text evidence="11">Component of an histone acetyltransferase complex. Interacts with H3K4me3 and to a lesser extent with H3K4me2.</text>
</comment>
<feature type="binding site" evidence="9">
    <location>
        <position position="381"/>
    </location>
    <ligand>
        <name>Zn(2+)</name>
        <dbReference type="ChEBI" id="CHEBI:29105"/>
        <label>2</label>
    </ligand>
</feature>
<organism evidence="14 15">
    <name type="scientific">Pisolithus tinctorius Marx 270</name>
    <dbReference type="NCBI Taxonomy" id="870435"/>
    <lineage>
        <taxon>Eukaryota</taxon>
        <taxon>Fungi</taxon>
        <taxon>Dikarya</taxon>
        <taxon>Basidiomycota</taxon>
        <taxon>Agaricomycotina</taxon>
        <taxon>Agaricomycetes</taxon>
        <taxon>Agaricomycetidae</taxon>
        <taxon>Boletales</taxon>
        <taxon>Sclerodermatineae</taxon>
        <taxon>Pisolithaceae</taxon>
        <taxon>Pisolithus</taxon>
    </lineage>
</organism>
<dbReference type="InterPro" id="IPR013083">
    <property type="entry name" value="Znf_RING/FYVE/PHD"/>
</dbReference>
<dbReference type="HOGENOM" id="CLU_031900_8_1_1"/>
<comment type="similarity">
    <text evidence="2 11">Belongs to the ING family.</text>
</comment>
<feature type="binding site" evidence="9">
    <location>
        <position position="363"/>
    </location>
    <ligand>
        <name>Zn(2+)</name>
        <dbReference type="ChEBI" id="CHEBI:29105"/>
        <label>1</label>
    </ligand>
</feature>
<evidence type="ECO:0000313" key="15">
    <source>
        <dbReference type="Proteomes" id="UP000054217"/>
    </source>
</evidence>
<name>A0A0C3KU88_PISTI</name>
<proteinExistence type="inferred from homology"/>
<dbReference type="STRING" id="870435.A0A0C3KU88"/>
<comment type="function">
    <text evidence="11">Component of an histone acetyltransferase complex.</text>
</comment>
<dbReference type="InterPro" id="IPR001965">
    <property type="entry name" value="Znf_PHD"/>
</dbReference>
<evidence type="ECO:0000256" key="11">
    <source>
        <dbReference type="RuleBase" id="RU361213"/>
    </source>
</evidence>
<dbReference type="AlphaFoldDB" id="A0A0C3KU88"/>
<dbReference type="InterPro" id="IPR028651">
    <property type="entry name" value="ING_fam"/>
</dbReference>
<feature type="binding site" evidence="9">
    <location>
        <position position="366"/>
    </location>
    <ligand>
        <name>Zn(2+)</name>
        <dbReference type="ChEBI" id="CHEBI:29105"/>
        <label>1</label>
    </ligand>
</feature>
<feature type="binding site" evidence="9">
    <location>
        <position position="339"/>
    </location>
    <ligand>
        <name>Zn(2+)</name>
        <dbReference type="ChEBI" id="CHEBI:29105"/>
        <label>1</label>
    </ligand>
</feature>
<feature type="binding site" evidence="9">
    <location>
        <position position="384"/>
    </location>
    <ligand>
        <name>Zn(2+)</name>
        <dbReference type="ChEBI" id="CHEBI:29105"/>
        <label>2</label>
    </ligand>
</feature>
<dbReference type="PANTHER" id="PTHR10333:SF42">
    <property type="entry name" value="INHIBITOR OF GROWTH PROTEIN 5"/>
    <property type="match status" value="1"/>
</dbReference>
<evidence type="ECO:0000313" key="14">
    <source>
        <dbReference type="EMBL" id="KIO13147.1"/>
    </source>
</evidence>
<evidence type="ECO:0000259" key="13">
    <source>
        <dbReference type="PROSITE" id="PS50016"/>
    </source>
</evidence>
<feature type="compositionally biased region" description="Low complexity" evidence="12">
    <location>
        <begin position="123"/>
        <end position="134"/>
    </location>
</feature>
<evidence type="ECO:0000256" key="4">
    <source>
        <dbReference type="ARBA" id="ARBA00022771"/>
    </source>
</evidence>
<dbReference type="GO" id="GO:0008270">
    <property type="term" value="F:zinc ion binding"/>
    <property type="evidence" value="ECO:0007669"/>
    <property type="project" value="UniProtKB-KW"/>
</dbReference>
<reference evidence="15" key="2">
    <citation type="submission" date="2015-01" db="EMBL/GenBank/DDBJ databases">
        <title>Evolutionary Origins and Diversification of the Mycorrhizal Mutualists.</title>
        <authorList>
            <consortium name="DOE Joint Genome Institute"/>
            <consortium name="Mycorrhizal Genomics Consortium"/>
            <person name="Kohler A."/>
            <person name="Kuo A."/>
            <person name="Nagy L.G."/>
            <person name="Floudas D."/>
            <person name="Copeland A."/>
            <person name="Barry K.W."/>
            <person name="Cichocki N."/>
            <person name="Veneault-Fourrey C."/>
            <person name="LaButti K."/>
            <person name="Lindquist E.A."/>
            <person name="Lipzen A."/>
            <person name="Lundell T."/>
            <person name="Morin E."/>
            <person name="Murat C."/>
            <person name="Riley R."/>
            <person name="Ohm R."/>
            <person name="Sun H."/>
            <person name="Tunlid A."/>
            <person name="Henrissat B."/>
            <person name="Grigoriev I.V."/>
            <person name="Hibbett D.S."/>
            <person name="Martin F."/>
        </authorList>
    </citation>
    <scope>NUCLEOTIDE SEQUENCE [LARGE SCALE GENOMIC DNA]</scope>
    <source>
        <strain evidence="15">Marx 270</strain>
    </source>
</reference>
<feature type="site" description="Histone H3K4me3 binding" evidence="8">
    <location>
        <position position="361"/>
    </location>
</feature>